<dbReference type="EMBL" id="JAENIO010000149">
    <property type="protein sequence ID" value="MBK1835752.1"/>
    <property type="molecule type" value="Genomic_DNA"/>
</dbReference>
<evidence type="ECO:0000256" key="1">
    <source>
        <dbReference type="ARBA" id="ARBA00002190"/>
    </source>
</evidence>
<gene>
    <name evidence="6" type="ORF">JIN78_16940</name>
</gene>
<keyword evidence="3" id="KW-0815">Transposition</keyword>
<evidence type="ECO:0000256" key="3">
    <source>
        <dbReference type="ARBA" id="ARBA00022578"/>
    </source>
</evidence>
<dbReference type="AlphaFoldDB" id="A0A934RTM8"/>
<keyword evidence="5" id="KW-0233">DNA recombination</keyword>
<evidence type="ECO:0000313" key="6">
    <source>
        <dbReference type="EMBL" id="MBK1835752.1"/>
    </source>
</evidence>
<dbReference type="InterPro" id="IPR001207">
    <property type="entry name" value="Transposase_mutator"/>
</dbReference>
<keyword evidence="7" id="KW-1185">Reference proteome</keyword>
<organism evidence="6 7">
    <name type="scientific">Roseibacillus ishigakijimensis</name>
    <dbReference type="NCBI Taxonomy" id="454146"/>
    <lineage>
        <taxon>Bacteria</taxon>
        <taxon>Pseudomonadati</taxon>
        <taxon>Verrucomicrobiota</taxon>
        <taxon>Verrucomicrobiia</taxon>
        <taxon>Verrucomicrobiales</taxon>
        <taxon>Verrucomicrobiaceae</taxon>
        <taxon>Roseibacillus</taxon>
    </lineage>
</organism>
<name>A0A934RTM8_9BACT</name>
<comment type="caution">
    <text evidence="6">The sequence shown here is derived from an EMBL/GenBank/DDBJ whole genome shotgun (WGS) entry which is preliminary data.</text>
</comment>
<evidence type="ECO:0000313" key="7">
    <source>
        <dbReference type="Proteomes" id="UP000604083"/>
    </source>
</evidence>
<dbReference type="PANTHER" id="PTHR33217">
    <property type="entry name" value="TRANSPOSASE FOR INSERTION SEQUENCE ELEMENT IS1081"/>
    <property type="match status" value="1"/>
</dbReference>
<accession>A0A934RTM8</accession>
<comment type="similarity">
    <text evidence="2">Belongs to the transposase mutator family.</text>
</comment>
<keyword evidence="4" id="KW-0238">DNA-binding</keyword>
<dbReference type="PANTHER" id="PTHR33217:SF7">
    <property type="entry name" value="TRANSPOSASE FOR INSERTION SEQUENCE ELEMENT IS1081"/>
    <property type="match status" value="1"/>
</dbReference>
<dbReference type="GO" id="GO:0006313">
    <property type="term" value="P:DNA transposition"/>
    <property type="evidence" value="ECO:0007669"/>
    <property type="project" value="InterPro"/>
</dbReference>
<proteinExistence type="inferred from homology"/>
<reference evidence="6" key="1">
    <citation type="submission" date="2021-01" db="EMBL/GenBank/DDBJ databases">
        <title>Modified the classification status of verrucomicrobia.</title>
        <authorList>
            <person name="Feng X."/>
        </authorList>
    </citation>
    <scope>NUCLEOTIDE SEQUENCE</scope>
    <source>
        <strain evidence="6">KCTC 12986</strain>
    </source>
</reference>
<feature type="non-terminal residue" evidence="6">
    <location>
        <position position="1"/>
    </location>
</feature>
<dbReference type="Proteomes" id="UP000604083">
    <property type="component" value="Unassembled WGS sequence"/>
</dbReference>
<evidence type="ECO:0000256" key="2">
    <source>
        <dbReference type="ARBA" id="ARBA00010961"/>
    </source>
</evidence>
<dbReference type="GO" id="GO:0004803">
    <property type="term" value="F:transposase activity"/>
    <property type="evidence" value="ECO:0007669"/>
    <property type="project" value="InterPro"/>
</dbReference>
<evidence type="ECO:0000256" key="5">
    <source>
        <dbReference type="ARBA" id="ARBA00023172"/>
    </source>
</evidence>
<comment type="function">
    <text evidence="1">Required for the transposition of the insertion element.</text>
</comment>
<protein>
    <submittedName>
        <fullName evidence="6">Transposase</fullName>
    </submittedName>
</protein>
<evidence type="ECO:0000256" key="4">
    <source>
        <dbReference type="ARBA" id="ARBA00023125"/>
    </source>
</evidence>
<dbReference type="GO" id="GO:0003677">
    <property type="term" value="F:DNA binding"/>
    <property type="evidence" value="ECO:0007669"/>
    <property type="project" value="UniProtKB-KW"/>
</dbReference>
<sequence length="152" mass="16644">AGLLQVMAEEVELLCGPKHHPAPESDCRRAGSEQGQAYIEGQREKIIRPRVREKDGSEVRLASYQAASSKGRIFDEVVASLEQGLAARGAARAKGKGSLSKSEASRMWVERSREILSEFRSRSLAQKDWIALVIDGVFLHKDLCVVVAVGVD</sequence>
<feature type="non-terminal residue" evidence="6">
    <location>
        <position position="152"/>
    </location>
</feature>